<organism evidence="1 2">
    <name type="scientific">Blautia obeum ATCC 29174</name>
    <dbReference type="NCBI Taxonomy" id="411459"/>
    <lineage>
        <taxon>Bacteria</taxon>
        <taxon>Bacillati</taxon>
        <taxon>Bacillota</taxon>
        <taxon>Clostridia</taxon>
        <taxon>Lachnospirales</taxon>
        <taxon>Lachnospiraceae</taxon>
        <taxon>Blautia</taxon>
    </lineage>
</organism>
<reference evidence="1 2" key="2">
    <citation type="submission" date="2007-04" db="EMBL/GenBank/DDBJ databases">
        <title>Draft genome sequence of Ruminococcus obeum (ATCC 29174).</title>
        <authorList>
            <person name="Sudarsanam P."/>
            <person name="Ley R."/>
            <person name="Guruge J."/>
            <person name="Turnbaugh P.J."/>
            <person name="Mahowald M."/>
            <person name="Liep D."/>
            <person name="Gordon J."/>
        </authorList>
    </citation>
    <scope>NUCLEOTIDE SEQUENCE [LARGE SCALE GENOMIC DNA]</scope>
    <source>
        <strain evidence="1 2">ATCC 29174</strain>
    </source>
</reference>
<evidence type="ECO:0000313" key="1">
    <source>
        <dbReference type="EMBL" id="EDM88979.1"/>
    </source>
</evidence>
<name>A5ZM85_9FIRM</name>
<reference evidence="1 2" key="1">
    <citation type="submission" date="2007-03" db="EMBL/GenBank/DDBJ databases">
        <authorList>
            <person name="Fulton L."/>
            <person name="Clifton S."/>
            <person name="Fulton B."/>
            <person name="Xu J."/>
            <person name="Minx P."/>
            <person name="Pepin K.H."/>
            <person name="Johnson M."/>
            <person name="Thiruvilangam P."/>
            <person name="Bhonagiri V."/>
            <person name="Nash W.E."/>
            <person name="Mardis E.R."/>
            <person name="Wilson R.K."/>
        </authorList>
    </citation>
    <scope>NUCLEOTIDE SEQUENCE [LARGE SCALE GENOMIC DNA]</scope>
    <source>
        <strain evidence="1 2">ATCC 29174</strain>
    </source>
</reference>
<gene>
    <name evidence="1" type="ORF">RUMOBE_00102</name>
</gene>
<proteinExistence type="predicted"/>
<accession>A5ZM85</accession>
<comment type="caution">
    <text evidence="1">The sequence shown here is derived from an EMBL/GenBank/DDBJ whole genome shotgun (WGS) entry which is preliminary data.</text>
</comment>
<dbReference type="Proteomes" id="UP000006002">
    <property type="component" value="Unassembled WGS sequence"/>
</dbReference>
<sequence length="38" mass="4254">MSCIIEKLYLLLYQTVFSIGEVLGKCKGGVYIRNAVCK</sequence>
<dbReference type="HOGENOM" id="CLU_3325151_0_0_9"/>
<dbReference type="EMBL" id="AAVO02000001">
    <property type="protein sequence ID" value="EDM88979.1"/>
    <property type="molecule type" value="Genomic_DNA"/>
</dbReference>
<evidence type="ECO:0000313" key="2">
    <source>
        <dbReference type="Proteomes" id="UP000006002"/>
    </source>
</evidence>
<protein>
    <submittedName>
        <fullName evidence="1">Uncharacterized protein</fullName>
    </submittedName>
</protein>
<dbReference type="AlphaFoldDB" id="A5ZM85"/>